<dbReference type="AlphaFoldDB" id="A0A1H7H4X5"/>
<protein>
    <submittedName>
        <fullName evidence="2">Uncharacterized protein</fullName>
    </submittedName>
</protein>
<organism evidence="2 3">
    <name type="scientific">Streptacidiphilus jiangxiensis</name>
    <dbReference type="NCBI Taxonomy" id="235985"/>
    <lineage>
        <taxon>Bacteria</taxon>
        <taxon>Bacillati</taxon>
        <taxon>Actinomycetota</taxon>
        <taxon>Actinomycetes</taxon>
        <taxon>Kitasatosporales</taxon>
        <taxon>Streptomycetaceae</taxon>
        <taxon>Streptacidiphilus</taxon>
    </lineage>
</organism>
<dbReference type="EMBL" id="FOAZ01000002">
    <property type="protein sequence ID" value="SEK44787.1"/>
    <property type="molecule type" value="Genomic_DNA"/>
</dbReference>
<keyword evidence="3" id="KW-1185">Reference proteome</keyword>
<reference evidence="3" key="1">
    <citation type="submission" date="2016-10" db="EMBL/GenBank/DDBJ databases">
        <authorList>
            <person name="Varghese N."/>
        </authorList>
    </citation>
    <scope>NUCLEOTIDE SEQUENCE [LARGE SCALE GENOMIC DNA]</scope>
    <source>
        <strain evidence="3">DSM 45096 / BCRC 16803 / CGMCC 4.1857 / CIP 109030 / JCM 12277 / KCTC 19219 / NBRC 100920 / 33214</strain>
    </source>
</reference>
<feature type="region of interest" description="Disordered" evidence="1">
    <location>
        <begin position="1"/>
        <end position="20"/>
    </location>
</feature>
<proteinExistence type="predicted"/>
<name>A0A1H7H4X5_STRJI</name>
<dbReference type="Proteomes" id="UP000183015">
    <property type="component" value="Unassembled WGS sequence"/>
</dbReference>
<sequence>MGARHITARSTTDRRNPLRGGTSQVIAHLVQAVRCGDARTTQELLCRFSALAEFEDLMELRAALEADLCSGPDRSEFRA</sequence>
<evidence type="ECO:0000313" key="2">
    <source>
        <dbReference type="EMBL" id="SEK44787.1"/>
    </source>
</evidence>
<evidence type="ECO:0000313" key="3">
    <source>
        <dbReference type="Proteomes" id="UP000183015"/>
    </source>
</evidence>
<evidence type="ECO:0000256" key="1">
    <source>
        <dbReference type="SAM" id="MobiDB-lite"/>
    </source>
</evidence>
<gene>
    <name evidence="2" type="ORF">SAMN05414137_10260</name>
</gene>
<accession>A0A1H7H4X5</accession>